<keyword evidence="2" id="KW-0489">Methyltransferase</keyword>
<dbReference type="AlphaFoldDB" id="A0A6C0LLH6"/>
<dbReference type="Gene3D" id="3.40.50.150">
    <property type="entry name" value="Vaccinia Virus protein VP39"/>
    <property type="match status" value="1"/>
</dbReference>
<dbReference type="InterPro" id="IPR050390">
    <property type="entry name" value="C5-Methyltransferase"/>
</dbReference>
<organism evidence="5">
    <name type="scientific">viral metagenome</name>
    <dbReference type="NCBI Taxonomy" id="1070528"/>
    <lineage>
        <taxon>unclassified sequences</taxon>
        <taxon>metagenomes</taxon>
        <taxon>organismal metagenomes</taxon>
    </lineage>
</organism>
<dbReference type="Gene3D" id="3.90.120.10">
    <property type="entry name" value="DNA Methylase, subunit A, domain 2"/>
    <property type="match status" value="1"/>
</dbReference>
<evidence type="ECO:0000313" key="5">
    <source>
        <dbReference type="EMBL" id="QHU30551.1"/>
    </source>
</evidence>
<dbReference type="GO" id="GO:0044027">
    <property type="term" value="P:negative regulation of gene expression via chromosomal CpG island methylation"/>
    <property type="evidence" value="ECO:0007669"/>
    <property type="project" value="TreeGrafter"/>
</dbReference>
<dbReference type="Pfam" id="PF00145">
    <property type="entry name" value="DNA_methylase"/>
    <property type="match status" value="1"/>
</dbReference>
<keyword evidence="3" id="KW-0808">Transferase</keyword>
<dbReference type="PROSITE" id="PS51679">
    <property type="entry name" value="SAM_MT_C5"/>
    <property type="match status" value="1"/>
</dbReference>
<sequence length="349" mass="39830">MPINAISLFSGMGGDTLGMKDAGIKVVGFVEINQTFCNSHNANFPNSTCIGNDITKIEDEKFKVYKDKVDLIFSGAPCQSFSNAGKKDPKDKRGYLYQHAVRATKLIEPKYIMIENVKGLLSRKMPDKKLFIDVIKEAFEELGYHITYKVLKANDYGVPQKRERLIILGCRDKPLTFPELIDTKPNLKNIVKFDMIGAIKITKDDFDFTTIPEKCILKDEDNDDEEDTENVHPYLKLKAKSRDIEYNEKVHHTLLSFAKRDSPIHCEIIDIRKPSKTIICTYDHQPRLFVPLKNKNGYYLRCLLPDELKQIQGFPPDYIVSGNKKEKVIQIGNAVPPPLIKIIVEHIIS</sequence>
<dbReference type="EMBL" id="MN740509">
    <property type="protein sequence ID" value="QHU30551.1"/>
    <property type="molecule type" value="Genomic_DNA"/>
</dbReference>
<evidence type="ECO:0000256" key="2">
    <source>
        <dbReference type="ARBA" id="ARBA00022603"/>
    </source>
</evidence>
<proteinExistence type="predicted"/>
<dbReference type="GO" id="GO:0032259">
    <property type="term" value="P:methylation"/>
    <property type="evidence" value="ECO:0007669"/>
    <property type="project" value="UniProtKB-KW"/>
</dbReference>
<dbReference type="InterPro" id="IPR029063">
    <property type="entry name" value="SAM-dependent_MTases_sf"/>
</dbReference>
<dbReference type="PANTHER" id="PTHR10629">
    <property type="entry name" value="CYTOSINE-SPECIFIC METHYLTRANSFERASE"/>
    <property type="match status" value="1"/>
</dbReference>
<keyword evidence="4" id="KW-0949">S-adenosyl-L-methionine</keyword>
<accession>A0A6C0LLH6</accession>
<dbReference type="InterPro" id="IPR018117">
    <property type="entry name" value="C5_DNA_meth_AS"/>
</dbReference>
<dbReference type="PRINTS" id="PR00105">
    <property type="entry name" value="C5METTRFRASE"/>
</dbReference>
<dbReference type="NCBIfam" id="TIGR00675">
    <property type="entry name" value="dcm"/>
    <property type="match status" value="1"/>
</dbReference>
<dbReference type="EC" id="2.1.1.37" evidence="1"/>
<dbReference type="InterPro" id="IPR001525">
    <property type="entry name" value="C5_MeTfrase"/>
</dbReference>
<dbReference type="GO" id="GO:0003677">
    <property type="term" value="F:DNA binding"/>
    <property type="evidence" value="ECO:0007669"/>
    <property type="project" value="TreeGrafter"/>
</dbReference>
<name>A0A6C0LLH6_9ZZZZ</name>
<dbReference type="GO" id="GO:0005634">
    <property type="term" value="C:nucleus"/>
    <property type="evidence" value="ECO:0007669"/>
    <property type="project" value="TreeGrafter"/>
</dbReference>
<dbReference type="SUPFAM" id="SSF53335">
    <property type="entry name" value="S-adenosyl-L-methionine-dependent methyltransferases"/>
    <property type="match status" value="1"/>
</dbReference>
<evidence type="ECO:0000256" key="3">
    <source>
        <dbReference type="ARBA" id="ARBA00022679"/>
    </source>
</evidence>
<dbReference type="PROSITE" id="PS00094">
    <property type="entry name" value="C5_MTASE_1"/>
    <property type="match status" value="1"/>
</dbReference>
<evidence type="ECO:0000256" key="4">
    <source>
        <dbReference type="ARBA" id="ARBA00022691"/>
    </source>
</evidence>
<evidence type="ECO:0000256" key="1">
    <source>
        <dbReference type="ARBA" id="ARBA00011975"/>
    </source>
</evidence>
<dbReference type="GO" id="GO:0003886">
    <property type="term" value="F:DNA (cytosine-5-)-methyltransferase activity"/>
    <property type="evidence" value="ECO:0007669"/>
    <property type="project" value="UniProtKB-EC"/>
</dbReference>
<dbReference type="PANTHER" id="PTHR10629:SF52">
    <property type="entry name" value="DNA (CYTOSINE-5)-METHYLTRANSFERASE 1"/>
    <property type="match status" value="1"/>
</dbReference>
<protein>
    <recommendedName>
        <fullName evidence="1">DNA (cytosine-5-)-methyltransferase</fullName>
        <ecNumber evidence="1">2.1.1.37</ecNumber>
    </recommendedName>
</protein>
<reference evidence="5" key="1">
    <citation type="journal article" date="2020" name="Nature">
        <title>Giant virus diversity and host interactions through global metagenomics.</title>
        <authorList>
            <person name="Schulz F."/>
            <person name="Roux S."/>
            <person name="Paez-Espino D."/>
            <person name="Jungbluth S."/>
            <person name="Walsh D.A."/>
            <person name="Denef V.J."/>
            <person name="McMahon K.D."/>
            <person name="Konstantinidis K.T."/>
            <person name="Eloe-Fadrosh E.A."/>
            <person name="Kyrpides N.C."/>
            <person name="Woyke T."/>
        </authorList>
    </citation>
    <scope>NUCLEOTIDE SEQUENCE</scope>
    <source>
        <strain evidence="5">GVMAG-M-3300027833-19</strain>
    </source>
</reference>